<accession>A0ABS9U7Y1</accession>
<keyword evidence="4" id="KW-1185">Reference proteome</keyword>
<dbReference type="PANTHER" id="PTHR39335:SF1">
    <property type="entry name" value="BLL4220 PROTEIN"/>
    <property type="match status" value="1"/>
</dbReference>
<evidence type="ECO:0000256" key="2">
    <source>
        <dbReference type="SAM" id="SignalP"/>
    </source>
</evidence>
<dbReference type="PANTHER" id="PTHR39335">
    <property type="entry name" value="BLL4220 PROTEIN"/>
    <property type="match status" value="1"/>
</dbReference>
<protein>
    <recommendedName>
        <fullName evidence="5">Lipoprotein</fullName>
    </recommendedName>
</protein>
<reference evidence="3 4" key="1">
    <citation type="submission" date="2022-03" db="EMBL/GenBank/DDBJ databases">
        <authorList>
            <person name="Jo J.-H."/>
            <person name="Im W.-T."/>
        </authorList>
    </citation>
    <scope>NUCLEOTIDE SEQUENCE [LARGE SCALE GENOMIC DNA]</scope>
    <source>
        <strain evidence="3 4">MA9</strain>
    </source>
</reference>
<dbReference type="Proteomes" id="UP001316087">
    <property type="component" value="Unassembled WGS sequence"/>
</dbReference>
<evidence type="ECO:0000313" key="4">
    <source>
        <dbReference type="Proteomes" id="UP001316087"/>
    </source>
</evidence>
<feature type="coiled-coil region" evidence="1">
    <location>
        <begin position="26"/>
        <end position="59"/>
    </location>
</feature>
<feature type="signal peptide" evidence="2">
    <location>
        <begin position="1"/>
        <end position="23"/>
    </location>
</feature>
<name>A0ABS9U7Y1_9BACL</name>
<gene>
    <name evidence="3" type="ORF">LZ480_01005</name>
</gene>
<dbReference type="EMBL" id="JAKZFC010000001">
    <property type="protein sequence ID" value="MCH7320450.1"/>
    <property type="molecule type" value="Genomic_DNA"/>
</dbReference>
<sequence>MKKNGYFFTTLLLAFLLLAGCSAGTNNEDQNTKEQANETAKVENNKDEAKSALKMMENETVGQYLADANGMALYYFTKDEPNKTNCSGDCLKNWPSFFAENVEVPEGFNKEDFGTITREDTGEKQTTYKGYPLYYFANDTASGDVKGQGVKGVWFIVNSETVFK</sequence>
<evidence type="ECO:0008006" key="5">
    <source>
        <dbReference type="Google" id="ProtNLM"/>
    </source>
</evidence>
<dbReference type="InterPro" id="IPR005297">
    <property type="entry name" value="Lipoprotein_repeat"/>
</dbReference>
<proteinExistence type="predicted"/>
<dbReference type="PROSITE" id="PS51257">
    <property type="entry name" value="PROKAR_LIPOPROTEIN"/>
    <property type="match status" value="1"/>
</dbReference>
<evidence type="ECO:0000313" key="3">
    <source>
        <dbReference type="EMBL" id="MCH7320450.1"/>
    </source>
</evidence>
<evidence type="ECO:0000256" key="1">
    <source>
        <dbReference type="SAM" id="Coils"/>
    </source>
</evidence>
<keyword evidence="2" id="KW-0732">Signal</keyword>
<organism evidence="3 4">
    <name type="scientific">Solibacillus palustris</name>
    <dbReference type="NCBI Taxonomy" id="2908203"/>
    <lineage>
        <taxon>Bacteria</taxon>
        <taxon>Bacillati</taxon>
        <taxon>Bacillota</taxon>
        <taxon>Bacilli</taxon>
        <taxon>Bacillales</taxon>
        <taxon>Caryophanaceae</taxon>
        <taxon>Solibacillus</taxon>
    </lineage>
</organism>
<dbReference type="RefSeq" id="WP_241367469.1">
    <property type="nucleotide sequence ID" value="NZ_JAKZFC010000001.1"/>
</dbReference>
<comment type="caution">
    <text evidence="3">The sequence shown here is derived from an EMBL/GenBank/DDBJ whole genome shotgun (WGS) entry which is preliminary data.</text>
</comment>
<keyword evidence="1" id="KW-0175">Coiled coil</keyword>
<feature type="chain" id="PRO_5046821260" description="Lipoprotein" evidence="2">
    <location>
        <begin position="24"/>
        <end position="164"/>
    </location>
</feature>
<dbReference type="Pfam" id="PF03640">
    <property type="entry name" value="Lipoprotein_15"/>
    <property type="match status" value="2"/>
</dbReference>